<dbReference type="PROSITE" id="PS51263">
    <property type="entry name" value="ADF_H"/>
    <property type="match status" value="1"/>
</dbReference>
<dbReference type="Gene3D" id="4.10.280.10">
    <property type="entry name" value="Helix-loop-helix DNA-binding domain"/>
    <property type="match status" value="1"/>
</dbReference>
<evidence type="ECO:0000256" key="6">
    <source>
        <dbReference type="ARBA" id="ARBA00023203"/>
    </source>
</evidence>
<keyword evidence="7" id="KW-0539">Nucleus</keyword>
<dbReference type="AlphaFoldDB" id="A0A8T2XW96"/>
<dbReference type="FunFam" id="3.40.20.10:FF:000025">
    <property type="entry name" value="Actin-depolymerizing factor 2"/>
    <property type="match status" value="1"/>
</dbReference>
<dbReference type="PROSITE" id="PS50888">
    <property type="entry name" value="BHLH"/>
    <property type="match status" value="1"/>
</dbReference>
<dbReference type="SUPFAM" id="SSF47459">
    <property type="entry name" value="HLH, helix-loop-helix DNA-binding domain"/>
    <property type="match status" value="1"/>
</dbReference>
<reference evidence="10" key="1">
    <citation type="journal article" date="2021" name="J. Hered.">
        <title>Genome Assembly of Salicaceae Populus deltoides (Eastern Cottonwood) I-69 Based on Nanopore Sequencing and Hi-C Technologies.</title>
        <authorList>
            <person name="Bai S."/>
            <person name="Wu H."/>
            <person name="Zhang J."/>
            <person name="Pan Z."/>
            <person name="Zhao W."/>
            <person name="Li Z."/>
            <person name="Tong C."/>
        </authorList>
    </citation>
    <scope>NUCLEOTIDE SEQUENCE</scope>
    <source>
        <tissue evidence="10">Leaf</tissue>
    </source>
</reference>
<dbReference type="GO" id="GO:0015629">
    <property type="term" value="C:actin cytoskeleton"/>
    <property type="evidence" value="ECO:0007669"/>
    <property type="project" value="InterPro"/>
</dbReference>
<organism evidence="10 11">
    <name type="scientific">Populus deltoides</name>
    <name type="common">Eastern poplar</name>
    <name type="synonym">Eastern cottonwood</name>
    <dbReference type="NCBI Taxonomy" id="3696"/>
    <lineage>
        <taxon>Eukaryota</taxon>
        <taxon>Viridiplantae</taxon>
        <taxon>Streptophyta</taxon>
        <taxon>Embryophyta</taxon>
        <taxon>Tracheophyta</taxon>
        <taxon>Spermatophyta</taxon>
        <taxon>Magnoliopsida</taxon>
        <taxon>eudicotyledons</taxon>
        <taxon>Gunneridae</taxon>
        <taxon>Pentapetalae</taxon>
        <taxon>rosids</taxon>
        <taxon>fabids</taxon>
        <taxon>Malpighiales</taxon>
        <taxon>Salicaceae</taxon>
        <taxon>Saliceae</taxon>
        <taxon>Populus</taxon>
    </lineage>
</organism>
<dbReference type="CDD" id="cd11286">
    <property type="entry name" value="ADF_cofilin_like"/>
    <property type="match status" value="1"/>
</dbReference>
<evidence type="ECO:0000259" key="8">
    <source>
        <dbReference type="PROSITE" id="PS50888"/>
    </source>
</evidence>
<dbReference type="SMART" id="SM00102">
    <property type="entry name" value="ADF"/>
    <property type="match status" value="1"/>
</dbReference>
<keyword evidence="6" id="KW-0009">Actin-binding</keyword>
<dbReference type="InterPro" id="IPR011598">
    <property type="entry name" value="bHLH_dom"/>
</dbReference>
<dbReference type="CDD" id="cd11393">
    <property type="entry name" value="bHLH_AtbHLH_like"/>
    <property type="match status" value="1"/>
</dbReference>
<evidence type="ECO:0000256" key="7">
    <source>
        <dbReference type="ARBA" id="ARBA00023242"/>
    </source>
</evidence>
<sequence>MRNALLPTVSPHLYDFEMSMVLAFIWTPKSSMMATSYEMEASVFLINPLLAINQVHNIPQQSTLLSERVSIAEVQMDFQAMQTRKRSIDELTNLLPQKEPSDLIENKTALSTWKRKTNKRKKANSPEEPWNHQARESISIQEQKLQVPVRRSQKLSDKITALQKLVSSYGKADTASVLLEASLHIKLLQEQIQNLFQMLTSSCDSTRPIQQSQANAASGMAVHDDCKLRFLDLKAKRTYRFIVFKIEEKQKQVIVEKLGEPADSYENFSASLPADECRYAVYDFDYVTEENCQKSRIVFIAWCPDTARVRSKMIYASSKDRFKRELDGIQIELQATDPTEMGLDVIRSRSN</sequence>
<protein>
    <recommendedName>
        <fullName evidence="12">ADF-H domain-containing protein</fullName>
    </recommendedName>
</protein>
<dbReference type="InterPro" id="IPR017904">
    <property type="entry name" value="ADF/Cofilin"/>
</dbReference>
<proteinExistence type="inferred from homology"/>
<evidence type="ECO:0000256" key="3">
    <source>
        <dbReference type="ARBA" id="ARBA00023015"/>
    </source>
</evidence>
<dbReference type="InterPro" id="IPR036638">
    <property type="entry name" value="HLH_DNA-bd_sf"/>
</dbReference>
<name>A0A8T2XW96_POPDE</name>
<comment type="subcellular location">
    <subcellularLocation>
        <location evidence="1">Nucleus</location>
    </subcellularLocation>
</comment>
<evidence type="ECO:0000313" key="11">
    <source>
        <dbReference type="Proteomes" id="UP000807159"/>
    </source>
</evidence>
<dbReference type="PANTHER" id="PTHR11913">
    <property type="entry name" value="COFILIN-RELATED"/>
    <property type="match status" value="1"/>
</dbReference>
<evidence type="ECO:0000256" key="2">
    <source>
        <dbReference type="ARBA" id="ARBA00006844"/>
    </source>
</evidence>
<keyword evidence="4" id="KW-0238">DNA-binding</keyword>
<gene>
    <name evidence="10" type="ORF">H0E87_019720</name>
</gene>
<dbReference type="GO" id="GO:0003779">
    <property type="term" value="F:actin binding"/>
    <property type="evidence" value="ECO:0007669"/>
    <property type="project" value="UniProtKB-KW"/>
</dbReference>
<dbReference type="Gene3D" id="3.40.20.10">
    <property type="entry name" value="Severin"/>
    <property type="match status" value="1"/>
</dbReference>
<dbReference type="Pfam" id="PF00241">
    <property type="entry name" value="Cofilin_ADF"/>
    <property type="match status" value="1"/>
</dbReference>
<keyword evidence="11" id="KW-1185">Reference proteome</keyword>
<dbReference type="GO" id="GO:0030042">
    <property type="term" value="P:actin filament depolymerization"/>
    <property type="evidence" value="ECO:0007669"/>
    <property type="project" value="InterPro"/>
</dbReference>
<dbReference type="InterPro" id="IPR002108">
    <property type="entry name" value="ADF-H"/>
</dbReference>
<dbReference type="GO" id="GO:0046983">
    <property type="term" value="F:protein dimerization activity"/>
    <property type="evidence" value="ECO:0007669"/>
    <property type="project" value="InterPro"/>
</dbReference>
<comment type="similarity">
    <text evidence="2">Belongs to the actin-binding proteins ADF family.</text>
</comment>
<dbReference type="SUPFAM" id="SSF55753">
    <property type="entry name" value="Actin depolymerizing proteins"/>
    <property type="match status" value="1"/>
</dbReference>
<evidence type="ECO:0000259" key="9">
    <source>
        <dbReference type="PROSITE" id="PS51263"/>
    </source>
</evidence>
<accession>A0A8T2XW96</accession>
<comment type="caution">
    <text evidence="10">The sequence shown here is derived from an EMBL/GenBank/DDBJ whole genome shotgun (WGS) entry which is preliminary data.</text>
</comment>
<feature type="domain" description="BHLH" evidence="8">
    <location>
        <begin position="139"/>
        <end position="188"/>
    </location>
</feature>
<dbReference type="Proteomes" id="UP000807159">
    <property type="component" value="Chromosome 10"/>
</dbReference>
<evidence type="ECO:0000256" key="1">
    <source>
        <dbReference type="ARBA" id="ARBA00004123"/>
    </source>
</evidence>
<dbReference type="InterPro" id="IPR045239">
    <property type="entry name" value="bHLH95_bHLH"/>
</dbReference>
<evidence type="ECO:0008006" key="12">
    <source>
        <dbReference type="Google" id="ProtNLM"/>
    </source>
</evidence>
<dbReference type="InterPro" id="IPR029006">
    <property type="entry name" value="ADF-H/Gelsolin-like_dom_sf"/>
</dbReference>
<evidence type="ECO:0000313" key="10">
    <source>
        <dbReference type="EMBL" id="KAH8497127.1"/>
    </source>
</evidence>
<keyword evidence="3" id="KW-0805">Transcription regulation</keyword>
<evidence type="ECO:0000256" key="4">
    <source>
        <dbReference type="ARBA" id="ARBA00023125"/>
    </source>
</evidence>
<evidence type="ECO:0000256" key="5">
    <source>
        <dbReference type="ARBA" id="ARBA00023163"/>
    </source>
</evidence>
<dbReference type="EMBL" id="JACEGQ020000010">
    <property type="protein sequence ID" value="KAH8497127.1"/>
    <property type="molecule type" value="Genomic_DNA"/>
</dbReference>
<keyword evidence="5" id="KW-0804">Transcription</keyword>
<dbReference type="GO" id="GO:0005634">
    <property type="term" value="C:nucleus"/>
    <property type="evidence" value="ECO:0007669"/>
    <property type="project" value="UniProtKB-SubCell"/>
</dbReference>
<dbReference type="GO" id="GO:0003677">
    <property type="term" value="F:DNA binding"/>
    <property type="evidence" value="ECO:0007669"/>
    <property type="project" value="UniProtKB-KW"/>
</dbReference>
<feature type="domain" description="ADF-H" evidence="9">
    <location>
        <begin position="217"/>
        <end position="351"/>
    </location>
</feature>